<evidence type="ECO:0000313" key="5">
    <source>
        <dbReference type="Proteomes" id="UP001064933"/>
    </source>
</evidence>
<feature type="compositionally biased region" description="Low complexity" evidence="1">
    <location>
        <begin position="633"/>
        <end position="648"/>
    </location>
</feature>
<proteinExistence type="predicted"/>
<dbReference type="RefSeq" id="WP_261756568.1">
    <property type="nucleotide sequence ID" value="NZ_CP104562.2"/>
</dbReference>
<dbReference type="SUPFAM" id="SSF55785">
    <property type="entry name" value="PYP-like sensor domain (PAS domain)"/>
    <property type="match status" value="1"/>
</dbReference>
<dbReference type="CDD" id="cd00130">
    <property type="entry name" value="PAS"/>
    <property type="match status" value="1"/>
</dbReference>
<dbReference type="InterPro" id="IPR000014">
    <property type="entry name" value="PAS"/>
</dbReference>
<keyword evidence="5" id="KW-1185">Reference proteome</keyword>
<dbReference type="Pfam" id="PF00990">
    <property type="entry name" value="GGDEF"/>
    <property type="match status" value="1"/>
</dbReference>
<dbReference type="PROSITE" id="PS50887">
    <property type="entry name" value="GGDEF"/>
    <property type="match status" value="1"/>
</dbReference>
<dbReference type="Gene3D" id="3.30.70.270">
    <property type="match status" value="1"/>
</dbReference>
<dbReference type="GO" id="GO:0052621">
    <property type="term" value="F:diguanylate cyclase activity"/>
    <property type="evidence" value="ECO:0007669"/>
    <property type="project" value="UniProtKB-EC"/>
</dbReference>
<dbReference type="EMBL" id="CP104562">
    <property type="protein sequence ID" value="UXH76828.1"/>
    <property type="molecule type" value="Genomic_DNA"/>
</dbReference>
<evidence type="ECO:0000256" key="1">
    <source>
        <dbReference type="SAM" id="MobiDB-lite"/>
    </source>
</evidence>
<sequence length="654" mass="72033">MPRDRLELPAMDRPLSHPPSMPRHLALWLVLGNLLIAVLLIAVTAKNLMSSREADEQAARETVERVSSQLSGEIASELREIDNALATVALRFQHARNAEERRQSVQDTLAEQRSLLKHVNALRVSDAYGAVALGLDPGEQAISVADRVYFQRAKGTDSMVMSEPLRSRVNSRWVLIVARRLQTPSGEFAGVVYASMTTDHFAQHFAKATMGEAGAISLRTDELRLVARYSASEPGATAGLGANNVSEALRASMARDRSQGWFVTLNPIDRVERVTAYRQVGHYPLRVLTGIATRDYLAAWRREMLLEVVVIALVILTIAGFSVHLFRQQRQAHLGRLDMARLAREQSLMLENDLIGMVRLRDRVAIWENGAMARIFGYRPDELRGMAIRQLYLDEASFQWAAQSGDTAQREGRQFRIQLQMRRKDGESIWIDLSGTSVSKDESVWMLVDIDALKRSEEHAHSLAFRDALTGLPNRRLFQEKLHDALAHSVRGNKAVAVCYLDLDGFKPVNDAFGHEAGDRVLQEVSRRLLGSLRANDVVARIGGDEFALVLSGVSSVEDVLPVLRRSLALIEQPIELDDERSVTVSASLGAVIGRGASSAEDLMRHADEAMYTAKRAGKGRIHMGPVARRSIGAAAGPAATSSTSSPSPLSLVG</sequence>
<dbReference type="PANTHER" id="PTHR46663">
    <property type="entry name" value="DIGUANYLATE CYCLASE DGCT-RELATED"/>
    <property type="match status" value="1"/>
</dbReference>
<keyword evidence="2" id="KW-0472">Membrane</keyword>
<gene>
    <name evidence="4" type="ORF">N4261_17545</name>
</gene>
<dbReference type="NCBIfam" id="TIGR00254">
    <property type="entry name" value="GGDEF"/>
    <property type="match status" value="1"/>
</dbReference>
<dbReference type="InterPro" id="IPR052163">
    <property type="entry name" value="DGC-Regulatory_Protein"/>
</dbReference>
<keyword evidence="2" id="KW-1133">Transmembrane helix</keyword>
<evidence type="ECO:0000313" key="4">
    <source>
        <dbReference type="EMBL" id="UXH76828.1"/>
    </source>
</evidence>
<keyword evidence="4" id="KW-0808">Transferase</keyword>
<reference evidence="4" key="1">
    <citation type="submission" date="2022-10" db="EMBL/GenBank/DDBJ databases">
        <title>Characterization and whole genome sequencing of a new Roseateles species, isolated from fresh water.</title>
        <authorList>
            <person name="Guliayeva D.Y."/>
            <person name="Akhremchuk A.E."/>
            <person name="Sikolenko M.A."/>
            <person name="Valentovich L.N."/>
            <person name="Sidarenka A.V."/>
        </authorList>
    </citation>
    <scope>NUCLEOTIDE SEQUENCE</scope>
    <source>
        <strain evidence="4">BIM B-1768</strain>
    </source>
</reference>
<keyword evidence="4" id="KW-0548">Nucleotidyltransferase</keyword>
<dbReference type="EC" id="2.7.7.65" evidence="4"/>
<dbReference type="CDD" id="cd12914">
    <property type="entry name" value="PDC1_DGC_like"/>
    <property type="match status" value="1"/>
</dbReference>
<protein>
    <submittedName>
        <fullName evidence="4">Diguanylate cyclase</fullName>
        <ecNumber evidence="4">2.7.7.65</ecNumber>
    </submittedName>
</protein>
<feature type="transmembrane region" description="Helical" evidence="2">
    <location>
        <begin position="25"/>
        <end position="43"/>
    </location>
</feature>
<dbReference type="CDD" id="cd01949">
    <property type="entry name" value="GGDEF"/>
    <property type="match status" value="1"/>
</dbReference>
<dbReference type="InterPro" id="IPR000160">
    <property type="entry name" value="GGDEF_dom"/>
</dbReference>
<evidence type="ECO:0000256" key="2">
    <source>
        <dbReference type="SAM" id="Phobius"/>
    </source>
</evidence>
<accession>A0ABY6AWZ4</accession>
<dbReference type="SUPFAM" id="SSF55073">
    <property type="entry name" value="Nucleotide cyclase"/>
    <property type="match status" value="1"/>
</dbReference>
<feature type="transmembrane region" description="Helical" evidence="2">
    <location>
        <begin position="304"/>
        <end position="326"/>
    </location>
</feature>
<keyword evidence="2" id="KW-0812">Transmembrane</keyword>
<dbReference type="Pfam" id="PF08447">
    <property type="entry name" value="PAS_3"/>
    <property type="match status" value="1"/>
</dbReference>
<dbReference type="PANTHER" id="PTHR46663:SF3">
    <property type="entry name" value="SLL0267 PROTEIN"/>
    <property type="match status" value="1"/>
</dbReference>
<dbReference type="SMART" id="SM00267">
    <property type="entry name" value="GGDEF"/>
    <property type="match status" value="1"/>
</dbReference>
<dbReference type="InterPro" id="IPR035965">
    <property type="entry name" value="PAS-like_dom_sf"/>
</dbReference>
<dbReference type="Proteomes" id="UP001064933">
    <property type="component" value="Chromosome"/>
</dbReference>
<dbReference type="InterPro" id="IPR029787">
    <property type="entry name" value="Nucleotide_cyclase"/>
</dbReference>
<dbReference type="InterPro" id="IPR043128">
    <property type="entry name" value="Rev_trsase/Diguanyl_cyclase"/>
</dbReference>
<dbReference type="Gene3D" id="3.30.450.20">
    <property type="entry name" value="PAS domain"/>
    <property type="match status" value="3"/>
</dbReference>
<name>A0ABY6AWZ4_9BURK</name>
<dbReference type="NCBIfam" id="TIGR00229">
    <property type="entry name" value="sensory_box"/>
    <property type="match status" value="1"/>
</dbReference>
<dbReference type="CDD" id="cd12915">
    <property type="entry name" value="PDC2_DGC_like"/>
    <property type="match status" value="1"/>
</dbReference>
<feature type="domain" description="GGDEF" evidence="3">
    <location>
        <begin position="494"/>
        <end position="627"/>
    </location>
</feature>
<dbReference type="InterPro" id="IPR013655">
    <property type="entry name" value="PAS_fold_3"/>
</dbReference>
<feature type="region of interest" description="Disordered" evidence="1">
    <location>
        <begin position="633"/>
        <end position="654"/>
    </location>
</feature>
<organism evidence="4 5">
    <name type="scientific">Roseateles amylovorans</name>
    <dbReference type="NCBI Taxonomy" id="2978473"/>
    <lineage>
        <taxon>Bacteria</taxon>
        <taxon>Pseudomonadati</taxon>
        <taxon>Pseudomonadota</taxon>
        <taxon>Betaproteobacteria</taxon>
        <taxon>Burkholderiales</taxon>
        <taxon>Sphaerotilaceae</taxon>
        <taxon>Roseateles</taxon>
    </lineage>
</organism>
<evidence type="ECO:0000259" key="3">
    <source>
        <dbReference type="PROSITE" id="PS50887"/>
    </source>
</evidence>